<dbReference type="PANTHER" id="PTHR43793:SF2">
    <property type="entry name" value="BIFUNCTIONAL PROTEIN HLDE"/>
    <property type="match status" value="1"/>
</dbReference>
<proteinExistence type="predicted"/>
<keyword evidence="4" id="KW-1185">Reference proteome</keyword>
<dbReference type="GO" id="GO:0016779">
    <property type="term" value="F:nucleotidyltransferase activity"/>
    <property type="evidence" value="ECO:0007669"/>
    <property type="project" value="UniProtKB-KW"/>
</dbReference>
<dbReference type="InterPro" id="IPR014729">
    <property type="entry name" value="Rossmann-like_a/b/a_fold"/>
</dbReference>
<dbReference type="AlphaFoldDB" id="A0A1E5IH81"/>
<dbReference type="Gene3D" id="3.40.50.620">
    <property type="entry name" value="HUPs"/>
    <property type="match status" value="1"/>
</dbReference>
<name>A0A1E5IH81_ENDTX</name>
<dbReference type="Proteomes" id="UP000095237">
    <property type="component" value="Unassembled WGS sequence"/>
</dbReference>
<protein>
    <submittedName>
        <fullName evidence="3">Uncharacterized protein</fullName>
    </submittedName>
</protein>
<reference evidence="3 4" key="1">
    <citation type="submission" date="2015-11" db="EMBL/GenBank/DDBJ databases">
        <title>Evidence for parallel genomic evolution in an endosymbiosis of termite gut flagellates.</title>
        <authorList>
            <person name="Zheng H."/>
        </authorList>
    </citation>
    <scope>NUCLEOTIDE SEQUENCE [LARGE SCALE GENOMIC DNA]</scope>
    <source>
        <strain evidence="3 4">CET450</strain>
    </source>
</reference>
<accession>A0A1E5IH81</accession>
<evidence type="ECO:0000256" key="2">
    <source>
        <dbReference type="ARBA" id="ARBA00022695"/>
    </source>
</evidence>
<organism evidence="3 4">
    <name type="scientific">Endomicrobium trichonymphae</name>
    <dbReference type="NCBI Taxonomy" id="1408204"/>
    <lineage>
        <taxon>Bacteria</taxon>
        <taxon>Pseudomonadati</taxon>
        <taxon>Elusimicrobiota</taxon>
        <taxon>Endomicrobiia</taxon>
        <taxon>Endomicrobiales</taxon>
        <taxon>Endomicrobiaceae</taxon>
        <taxon>Candidatus Endomicrobiellum</taxon>
    </lineage>
</organism>
<dbReference type="EMBL" id="LNVX01000677">
    <property type="protein sequence ID" value="OEG69523.1"/>
    <property type="molecule type" value="Genomic_DNA"/>
</dbReference>
<keyword evidence="1" id="KW-0808">Transferase</keyword>
<sequence>MGDVLLVAINSDKSLSCLKCLQRHLPGEKDRAKLLLSLKFVDYVVVSSEQASKEILSELRTDILAKGGDYKLPEIVGREYMKKVCRYPFVKGKSTTNLINYDSKPLWL</sequence>
<evidence type="ECO:0000313" key="4">
    <source>
        <dbReference type="Proteomes" id="UP000095237"/>
    </source>
</evidence>
<evidence type="ECO:0000313" key="3">
    <source>
        <dbReference type="EMBL" id="OEG69523.1"/>
    </source>
</evidence>
<dbReference type="PANTHER" id="PTHR43793">
    <property type="entry name" value="FAD SYNTHASE"/>
    <property type="match status" value="1"/>
</dbReference>
<dbReference type="InterPro" id="IPR050385">
    <property type="entry name" value="Archaeal_FAD_synthase"/>
</dbReference>
<gene>
    <name evidence="3" type="ORF">ATZ36_02095</name>
</gene>
<evidence type="ECO:0000256" key="1">
    <source>
        <dbReference type="ARBA" id="ARBA00022679"/>
    </source>
</evidence>
<keyword evidence="2" id="KW-0548">Nucleotidyltransferase</keyword>
<comment type="caution">
    <text evidence="3">The sequence shown here is derived from an EMBL/GenBank/DDBJ whole genome shotgun (WGS) entry which is preliminary data.</text>
</comment>
<dbReference type="SUPFAM" id="SSF52374">
    <property type="entry name" value="Nucleotidylyl transferase"/>
    <property type="match status" value="1"/>
</dbReference>